<feature type="domain" description="Helicase-associated" evidence="1">
    <location>
        <begin position="100"/>
        <end position="165"/>
    </location>
</feature>
<keyword evidence="3" id="KW-1185">Reference proteome</keyword>
<accession>A0A6G0XU56</accession>
<dbReference type="Proteomes" id="UP000481153">
    <property type="component" value="Unassembled WGS sequence"/>
</dbReference>
<comment type="caution">
    <text evidence="2">The sequence shown here is derived from an EMBL/GenBank/DDBJ whole genome shotgun (WGS) entry which is preliminary data.</text>
</comment>
<evidence type="ECO:0000259" key="1">
    <source>
        <dbReference type="Pfam" id="PF03457"/>
    </source>
</evidence>
<dbReference type="PANTHER" id="PTHR37066:SF1">
    <property type="entry name" value="LNS2_PITP DOMAIN-CONTAINING PROTEIN"/>
    <property type="match status" value="1"/>
</dbReference>
<dbReference type="Pfam" id="PF03457">
    <property type="entry name" value="HA"/>
    <property type="match status" value="1"/>
</dbReference>
<evidence type="ECO:0000313" key="2">
    <source>
        <dbReference type="EMBL" id="KAF0743976.1"/>
    </source>
</evidence>
<protein>
    <recommendedName>
        <fullName evidence="1">Helicase-associated domain-containing protein</fullName>
    </recommendedName>
</protein>
<evidence type="ECO:0000313" key="3">
    <source>
        <dbReference type="Proteomes" id="UP000481153"/>
    </source>
</evidence>
<name>A0A6G0XU56_9STRA</name>
<sequence length="486" mass="55468">MLLWRHGVRAISTKSTMKNKAFTELVYALDDFHKKNGHFVVPVDYESTPLNPNDAPFPLGRKLQGLIRKLGQLAPTQQAELERIDFPVQWQAYFFRQIVLPALATYRRLHGHLRIPQSFVVPSGDTEWPQACWNLRLGNRVNHLRQHASDLLDEQDMEALEGLDFVWHAHSDRLHSLTIPALNAFHSLHGHAFVPQKFQVPRESTWSAALHGFQLGNAVIALHAAFKKDQLEPDVVAQLAALGLDLSQSRSHQKWHQCIFPALETFVRIFGHCDVAQAWAVPMNDPSWPVATWGLPLGRIVRDMRHIDAYAHVFDRDAVDALGFLWTPEAKLRFQVMERVIPALETFRQVYGHLFVSNAFVVPSHSPWPMLSQGFHLGGWIARRRVDLASLPHEIKFVLEETGIAWRHFDLRFDNVVLPAFELYAKLHGGTCEDMPTSFRVPHHPPWPEDLWGLNLGGAMWHIRNGTSYVTDPKKMRALLRCGVLA</sequence>
<dbReference type="PANTHER" id="PTHR37066">
    <property type="entry name" value="HELICASE-ASSOCIATED"/>
    <property type="match status" value="1"/>
</dbReference>
<organism evidence="2 3">
    <name type="scientific">Aphanomyces euteiches</name>
    <dbReference type="NCBI Taxonomy" id="100861"/>
    <lineage>
        <taxon>Eukaryota</taxon>
        <taxon>Sar</taxon>
        <taxon>Stramenopiles</taxon>
        <taxon>Oomycota</taxon>
        <taxon>Saprolegniomycetes</taxon>
        <taxon>Saprolegniales</taxon>
        <taxon>Verrucalvaceae</taxon>
        <taxon>Aphanomyces</taxon>
    </lineage>
</organism>
<proteinExistence type="predicted"/>
<dbReference type="InterPro" id="IPR005114">
    <property type="entry name" value="Helicase_assoc"/>
</dbReference>
<reference evidence="2 3" key="1">
    <citation type="submission" date="2019-07" db="EMBL/GenBank/DDBJ databases">
        <title>Genomics analysis of Aphanomyces spp. identifies a new class of oomycete effector associated with host adaptation.</title>
        <authorList>
            <person name="Gaulin E."/>
        </authorList>
    </citation>
    <scope>NUCLEOTIDE SEQUENCE [LARGE SCALE GENOMIC DNA]</scope>
    <source>
        <strain evidence="2 3">ATCC 201684</strain>
    </source>
</reference>
<dbReference type="AlphaFoldDB" id="A0A6G0XU56"/>
<gene>
    <name evidence="2" type="ORF">Ae201684_001616</name>
</gene>
<dbReference type="EMBL" id="VJMJ01000012">
    <property type="protein sequence ID" value="KAF0743976.1"/>
    <property type="molecule type" value="Genomic_DNA"/>
</dbReference>
<dbReference type="VEuPathDB" id="FungiDB:AeMF1_000801"/>